<name>A0A396S668_9BACL</name>
<comment type="caution">
    <text evidence="2">The sequence shown here is derived from an EMBL/GenBank/DDBJ whole genome shotgun (WGS) entry which is preliminary data.</text>
</comment>
<dbReference type="OrthoDB" id="2734858at2"/>
<evidence type="ECO:0000313" key="2">
    <source>
        <dbReference type="EMBL" id="RHW36162.1"/>
    </source>
</evidence>
<dbReference type="InterPro" id="IPR021560">
    <property type="entry name" value="DUF3021"/>
</dbReference>
<evidence type="ECO:0000256" key="1">
    <source>
        <dbReference type="SAM" id="Phobius"/>
    </source>
</evidence>
<dbReference type="AlphaFoldDB" id="A0A396S668"/>
<dbReference type="Pfam" id="PF11457">
    <property type="entry name" value="DUF3021"/>
    <property type="match status" value="1"/>
</dbReference>
<accession>A0A396S668</accession>
<sequence length="144" mass="16674">MKITGFLQKIIKNFLLIFAAIMIMMTVLRQLYEPTVPFDIKEIYIVMAFSFLSALLGFILYTPSNPSEKKMRFRVVLHFIVLETLLIALCIVFRIVGNLLEAIILALQVAAVYILVRLLSWKNDKKEAEKINEKLKAFKKDAYE</sequence>
<evidence type="ECO:0000313" key="3">
    <source>
        <dbReference type="Proteomes" id="UP000265692"/>
    </source>
</evidence>
<dbReference type="RefSeq" id="WP_118876453.1">
    <property type="nucleotide sequence ID" value="NZ_QWEI01000005.1"/>
</dbReference>
<keyword evidence="1" id="KW-1133">Transmembrane helix</keyword>
<protein>
    <submittedName>
        <fullName evidence="2">DUF3021 family protein</fullName>
    </submittedName>
</protein>
<dbReference type="Proteomes" id="UP000265692">
    <property type="component" value="Unassembled WGS sequence"/>
</dbReference>
<keyword evidence="3" id="KW-1185">Reference proteome</keyword>
<keyword evidence="1" id="KW-0472">Membrane</keyword>
<feature type="transmembrane region" description="Helical" evidence="1">
    <location>
        <begin position="43"/>
        <end position="63"/>
    </location>
</feature>
<reference evidence="2 3" key="1">
    <citation type="submission" date="2018-08" db="EMBL/GenBank/DDBJ databases">
        <title>Lysinibacillus sp. YLB-03 draft genome sequence.</title>
        <authorList>
            <person name="Yu L."/>
        </authorList>
    </citation>
    <scope>NUCLEOTIDE SEQUENCE [LARGE SCALE GENOMIC DNA]</scope>
    <source>
        <strain evidence="2 3">YLB-03</strain>
    </source>
</reference>
<keyword evidence="1" id="KW-0812">Transmembrane</keyword>
<gene>
    <name evidence="2" type="ORF">D1B33_11005</name>
</gene>
<organism evidence="2 3">
    <name type="scientific">Ureibacillus yapensis</name>
    <dbReference type="NCBI Taxonomy" id="2304605"/>
    <lineage>
        <taxon>Bacteria</taxon>
        <taxon>Bacillati</taxon>
        <taxon>Bacillota</taxon>
        <taxon>Bacilli</taxon>
        <taxon>Bacillales</taxon>
        <taxon>Caryophanaceae</taxon>
        <taxon>Ureibacillus</taxon>
    </lineage>
</organism>
<feature type="transmembrane region" description="Helical" evidence="1">
    <location>
        <begin position="75"/>
        <end position="96"/>
    </location>
</feature>
<feature type="transmembrane region" description="Helical" evidence="1">
    <location>
        <begin position="12"/>
        <end position="31"/>
    </location>
</feature>
<proteinExistence type="predicted"/>
<dbReference type="EMBL" id="QWEI01000005">
    <property type="protein sequence ID" value="RHW36162.1"/>
    <property type="molecule type" value="Genomic_DNA"/>
</dbReference>
<feature type="transmembrane region" description="Helical" evidence="1">
    <location>
        <begin position="102"/>
        <end position="120"/>
    </location>
</feature>